<dbReference type="EMBL" id="WIVE01000031">
    <property type="protein sequence ID" value="MQX37022.1"/>
    <property type="molecule type" value="Genomic_DNA"/>
</dbReference>
<reference evidence="2 3" key="1">
    <citation type="submission" date="2019-10" db="EMBL/GenBank/DDBJ databases">
        <title>Draft whole-genome sequence of the purple nonsulfur photosynthetic bacterium Roseospira navarrensis DSM 15114.</title>
        <authorList>
            <person name="Kyndt J.A."/>
            <person name="Meyer T.E."/>
        </authorList>
    </citation>
    <scope>NUCLEOTIDE SEQUENCE [LARGE SCALE GENOMIC DNA]</scope>
    <source>
        <strain evidence="2 3">DSM 15114</strain>
    </source>
</reference>
<feature type="domain" description="Porin" evidence="1">
    <location>
        <begin position="42"/>
        <end position="348"/>
    </location>
</feature>
<accession>A0A7X1ZGJ7</accession>
<dbReference type="Proteomes" id="UP000434582">
    <property type="component" value="Unassembled WGS sequence"/>
</dbReference>
<dbReference type="OrthoDB" id="6758483at2"/>
<evidence type="ECO:0000313" key="2">
    <source>
        <dbReference type="EMBL" id="MQX37022.1"/>
    </source>
</evidence>
<dbReference type="AlphaFoldDB" id="A0A7X1ZGJ7"/>
<dbReference type="InterPro" id="IPR033900">
    <property type="entry name" value="Gram_neg_porin_domain"/>
</dbReference>
<keyword evidence="3" id="KW-1185">Reference proteome</keyword>
<dbReference type="InterPro" id="IPR023614">
    <property type="entry name" value="Porin_dom_sf"/>
</dbReference>
<dbReference type="Gene3D" id="2.40.160.10">
    <property type="entry name" value="Porin"/>
    <property type="match status" value="1"/>
</dbReference>
<protein>
    <submittedName>
        <fullName evidence="2">Porin</fullName>
    </submittedName>
</protein>
<name>A0A7X1ZGJ7_9PROT</name>
<evidence type="ECO:0000313" key="3">
    <source>
        <dbReference type="Proteomes" id="UP000434582"/>
    </source>
</evidence>
<proteinExistence type="predicted"/>
<comment type="caution">
    <text evidence="2">The sequence shown here is derived from an EMBL/GenBank/DDBJ whole genome shotgun (WGS) entry which is preliminary data.</text>
</comment>
<sequence length="373" mass="40253">MRTRRDRREFCLSVQLPDKLGRNSQARVRGEVMKKVLFGTTALIAAASFAGSAYAQPIELSIGGKQEMFFGFGDVNDNAGEEWSNTGMATDTELYFTGSTTLDNGITVRAIIQLEAEDNGDRNADEQAIQLSGGFGALQIGQRQGYVGQMQYTSPNAGGVVGWDDYEGWLEFSRNVGDNYYTDDDLSVSYVTPSFFGFSAAGTYAPDSSNNDDSAFEEWNTTGSAYKDLMAVGLAFDNEFSGVGIHADVTYNYQFGPGATNDRQLVRGGAAVSYMGFEVGGAYGHWLVDGTDNDAEFWNAGASYQNGPYGVAFVYQSGWYDAGNVDQDSFQFSGNYALGPGIDLGAAVFHGNEERAGPDRETTGALMAIGLYF</sequence>
<dbReference type="Pfam" id="PF13609">
    <property type="entry name" value="Porin_4"/>
    <property type="match status" value="1"/>
</dbReference>
<dbReference type="GO" id="GO:0015288">
    <property type="term" value="F:porin activity"/>
    <property type="evidence" value="ECO:0007669"/>
    <property type="project" value="InterPro"/>
</dbReference>
<gene>
    <name evidence="2" type="ORF">GHC57_10880</name>
</gene>
<organism evidence="2 3">
    <name type="scientific">Roseospira navarrensis</name>
    <dbReference type="NCBI Taxonomy" id="140058"/>
    <lineage>
        <taxon>Bacteria</taxon>
        <taxon>Pseudomonadati</taxon>
        <taxon>Pseudomonadota</taxon>
        <taxon>Alphaproteobacteria</taxon>
        <taxon>Rhodospirillales</taxon>
        <taxon>Rhodospirillaceae</taxon>
        <taxon>Roseospira</taxon>
    </lineage>
</organism>
<dbReference type="GO" id="GO:0016020">
    <property type="term" value="C:membrane"/>
    <property type="evidence" value="ECO:0007669"/>
    <property type="project" value="InterPro"/>
</dbReference>
<evidence type="ECO:0000259" key="1">
    <source>
        <dbReference type="Pfam" id="PF13609"/>
    </source>
</evidence>
<dbReference type="SUPFAM" id="SSF56935">
    <property type="entry name" value="Porins"/>
    <property type="match status" value="1"/>
</dbReference>